<dbReference type="Gene3D" id="2.60.120.10">
    <property type="entry name" value="Jelly Rolls"/>
    <property type="match status" value="1"/>
</dbReference>
<reference evidence="2 3" key="1">
    <citation type="submission" date="2013-02" db="EMBL/GenBank/DDBJ databases">
        <title>The Genome Sequence of Enterococcus pallens BAA-351.</title>
        <authorList>
            <consortium name="The Broad Institute Genome Sequencing Platform"/>
            <consortium name="The Broad Institute Genome Sequencing Center for Infectious Disease"/>
            <person name="Earl A.M."/>
            <person name="Gilmore M.S."/>
            <person name="Lebreton F."/>
            <person name="Walker B."/>
            <person name="Young S.K."/>
            <person name="Zeng Q."/>
            <person name="Gargeya S."/>
            <person name="Fitzgerald M."/>
            <person name="Haas B."/>
            <person name="Abouelleil A."/>
            <person name="Alvarado L."/>
            <person name="Arachchi H.M."/>
            <person name="Berlin A.M."/>
            <person name="Chapman S.B."/>
            <person name="Dewar J."/>
            <person name="Goldberg J."/>
            <person name="Griggs A."/>
            <person name="Gujja S."/>
            <person name="Hansen M."/>
            <person name="Howarth C."/>
            <person name="Imamovic A."/>
            <person name="Larimer J."/>
            <person name="McCowan C."/>
            <person name="Murphy C."/>
            <person name="Neiman D."/>
            <person name="Pearson M."/>
            <person name="Priest M."/>
            <person name="Roberts A."/>
            <person name="Saif S."/>
            <person name="Shea T."/>
            <person name="Sisk P."/>
            <person name="Sykes S."/>
            <person name="Wortman J."/>
            <person name="Nusbaum C."/>
            <person name="Birren B."/>
        </authorList>
    </citation>
    <scope>NUCLEOTIDE SEQUENCE [LARGE SCALE GENOMIC DNA]</scope>
    <source>
        <strain evidence="2 3">ATCC BAA-351</strain>
    </source>
</reference>
<dbReference type="CDD" id="cd02238">
    <property type="entry name" value="cupin_KdgF"/>
    <property type="match status" value="1"/>
</dbReference>
<dbReference type="InterPro" id="IPR013096">
    <property type="entry name" value="Cupin_2"/>
</dbReference>
<proteinExistence type="predicted"/>
<evidence type="ECO:0000259" key="1">
    <source>
        <dbReference type="Pfam" id="PF07883"/>
    </source>
</evidence>
<evidence type="ECO:0000313" key="2">
    <source>
        <dbReference type="EMBL" id="EOH91108.1"/>
    </source>
</evidence>
<dbReference type="HOGENOM" id="CLU_134269_1_1_9"/>
<keyword evidence="3" id="KW-1185">Reference proteome</keyword>
<dbReference type="Proteomes" id="UP000013782">
    <property type="component" value="Unassembled WGS sequence"/>
</dbReference>
<dbReference type="EMBL" id="AJAQ01000035">
    <property type="protein sequence ID" value="EOH91108.1"/>
    <property type="molecule type" value="Genomic_DNA"/>
</dbReference>
<name>R2Q746_9ENTE</name>
<dbReference type="Pfam" id="PF07883">
    <property type="entry name" value="Cupin_2"/>
    <property type="match status" value="1"/>
</dbReference>
<dbReference type="InterPro" id="IPR014710">
    <property type="entry name" value="RmlC-like_jellyroll"/>
</dbReference>
<sequence>MISYQKDQIFQKVDDNTERCIVTHSEKMMAVRVRFKESGKETTLHSHPEEQVTYIVKGKFKFFEEERVYIVGPGDFLRFDADVRHGCIPLEPDSELIDTFTPIRKDFL</sequence>
<accession>R2Q746</accession>
<feature type="domain" description="Cupin type-2" evidence="1">
    <location>
        <begin position="33"/>
        <end position="87"/>
    </location>
</feature>
<dbReference type="InterPro" id="IPR052535">
    <property type="entry name" value="Bacilysin_H2HPP_isomerase"/>
</dbReference>
<dbReference type="STRING" id="160454.RV10_GL001075"/>
<dbReference type="eggNOG" id="COG1917">
    <property type="taxonomic scope" value="Bacteria"/>
</dbReference>
<dbReference type="InterPro" id="IPR011051">
    <property type="entry name" value="RmlC_Cupin_sf"/>
</dbReference>
<dbReference type="PANTHER" id="PTHR40112:SF1">
    <property type="entry name" value="H2HPP ISOMERASE"/>
    <property type="match status" value="1"/>
</dbReference>
<dbReference type="PANTHER" id="PTHR40112">
    <property type="entry name" value="H2HPP ISOMERASE"/>
    <property type="match status" value="1"/>
</dbReference>
<dbReference type="PATRIC" id="fig|1158607.3.peg.3644"/>
<dbReference type="SUPFAM" id="SSF51182">
    <property type="entry name" value="RmlC-like cupins"/>
    <property type="match status" value="1"/>
</dbReference>
<comment type="caution">
    <text evidence="2">The sequence shown here is derived from an EMBL/GenBank/DDBJ whole genome shotgun (WGS) entry which is preliminary data.</text>
</comment>
<dbReference type="AlphaFoldDB" id="R2Q746"/>
<gene>
    <name evidence="2" type="ORF">UAU_03647</name>
</gene>
<protein>
    <recommendedName>
        <fullName evidence="1">Cupin type-2 domain-containing protein</fullName>
    </recommendedName>
</protein>
<evidence type="ECO:0000313" key="3">
    <source>
        <dbReference type="Proteomes" id="UP000013782"/>
    </source>
</evidence>
<dbReference type="RefSeq" id="WP_010758621.1">
    <property type="nucleotide sequence ID" value="NZ_ASWD01000004.1"/>
</dbReference>
<dbReference type="OrthoDB" id="62429at2"/>
<organism evidence="2 3">
    <name type="scientific">Enterococcus pallens ATCC BAA-351</name>
    <dbReference type="NCBI Taxonomy" id="1158607"/>
    <lineage>
        <taxon>Bacteria</taxon>
        <taxon>Bacillati</taxon>
        <taxon>Bacillota</taxon>
        <taxon>Bacilli</taxon>
        <taxon>Lactobacillales</taxon>
        <taxon>Enterococcaceae</taxon>
        <taxon>Enterococcus</taxon>
    </lineage>
</organism>